<protein>
    <submittedName>
        <fullName evidence="1">Uncharacterized protein</fullName>
    </submittedName>
</protein>
<dbReference type="AlphaFoldDB" id="A0A8H2PRN4"/>
<evidence type="ECO:0000313" key="2">
    <source>
        <dbReference type="Proteomes" id="UP000314285"/>
    </source>
</evidence>
<name>A0A8H2PRN4_ACIRA</name>
<reference evidence="1 2" key="1">
    <citation type="submission" date="2019-06" db="EMBL/GenBank/DDBJ databases">
        <title>Genome of Acinetobacter radioresistens APH1, a phenol degrading strain.</title>
        <authorList>
            <person name="Liu Y."/>
        </authorList>
    </citation>
    <scope>NUCLEOTIDE SEQUENCE [LARGE SCALE GENOMIC DNA]</scope>
    <source>
        <strain evidence="1 2">APH1</strain>
    </source>
</reference>
<accession>A0A8H2PRN4</accession>
<dbReference type="Pfam" id="PF18845">
    <property type="entry name" value="baeRF_family3"/>
    <property type="match status" value="1"/>
</dbReference>
<gene>
    <name evidence="1" type="ORF">FHY67_11510</name>
</gene>
<evidence type="ECO:0000313" key="1">
    <source>
        <dbReference type="EMBL" id="TNX91087.1"/>
    </source>
</evidence>
<dbReference type="Proteomes" id="UP000314285">
    <property type="component" value="Unassembled WGS sequence"/>
</dbReference>
<dbReference type="RefSeq" id="WP_005023144.1">
    <property type="nucleotide sequence ID" value="NZ_CP027365.1"/>
</dbReference>
<dbReference type="InterPro" id="IPR041289">
    <property type="entry name" value="Bact_RF_family3"/>
</dbReference>
<sequence>MLHQEMQKILQDLQKVQAKPAVSIFVKTHRTFPDNEKDPIALKNQLKAAEDCLKKKHGAEITQQVMRKIHQELDDFRPNYNLDTLAIFASPEQAHVLRFPFDTVERVVINDQFAVRDILKSLSSAVHYYALVITREKGRLIEAIDDRVIHEFNPEDTDLLENLPYGAFPVVTDSLATTSAAERSINEDKYLKEFLNHIDKNLQAVLGRRNLPVILIGDKRNIGFYKEICDQPNVIIATVDNVTYLDNGDAQHIVNSIQPALQHYQQQRQLQARQNMQSLYGTPRIRTDLQEIYRAALEGNTATLYVRQGHTLPGQLAPEQQSVILNDAGDTEPRTNDVIDDLIELVRKNSGQVMFLDQTMMEGHDPLVLATRY</sequence>
<organism evidence="1 2">
    <name type="scientific">Acinetobacter radioresistens</name>
    <dbReference type="NCBI Taxonomy" id="40216"/>
    <lineage>
        <taxon>Bacteria</taxon>
        <taxon>Pseudomonadati</taxon>
        <taxon>Pseudomonadota</taxon>
        <taxon>Gammaproteobacteria</taxon>
        <taxon>Moraxellales</taxon>
        <taxon>Moraxellaceae</taxon>
        <taxon>Acinetobacter</taxon>
    </lineage>
</organism>
<dbReference type="EMBL" id="VFBM01000009">
    <property type="protein sequence ID" value="TNX91087.1"/>
    <property type="molecule type" value="Genomic_DNA"/>
</dbReference>
<comment type="caution">
    <text evidence="1">The sequence shown here is derived from an EMBL/GenBank/DDBJ whole genome shotgun (WGS) entry which is preliminary data.</text>
</comment>
<proteinExistence type="predicted"/>